<evidence type="ECO:0000313" key="1">
    <source>
        <dbReference type="EMBL" id="CDW39353.1"/>
    </source>
</evidence>
<accession>A0A0K2UM71</accession>
<organism evidence="1">
    <name type="scientific">Lepeophtheirus salmonis</name>
    <name type="common">Salmon louse</name>
    <name type="synonym">Caligus salmonis</name>
    <dbReference type="NCBI Taxonomy" id="72036"/>
    <lineage>
        <taxon>Eukaryota</taxon>
        <taxon>Metazoa</taxon>
        <taxon>Ecdysozoa</taxon>
        <taxon>Arthropoda</taxon>
        <taxon>Crustacea</taxon>
        <taxon>Multicrustacea</taxon>
        <taxon>Hexanauplia</taxon>
        <taxon>Copepoda</taxon>
        <taxon>Siphonostomatoida</taxon>
        <taxon>Caligidae</taxon>
        <taxon>Lepeophtheirus</taxon>
    </lineage>
</organism>
<dbReference type="AlphaFoldDB" id="A0A0K2UM71"/>
<dbReference type="EMBL" id="HACA01021992">
    <property type="protein sequence ID" value="CDW39353.1"/>
    <property type="molecule type" value="Transcribed_RNA"/>
</dbReference>
<name>A0A0K2UM71_LEPSM</name>
<sequence>MKFLLTTHLNQDCLENIFSRICAITGNNNHSSPVEVIRRLKVILIEKKTNMNFS</sequence>
<proteinExistence type="predicted"/>
<protein>
    <submittedName>
        <fullName evidence="1">Uncharacterized protein</fullName>
    </submittedName>
</protein>
<reference evidence="1" key="1">
    <citation type="submission" date="2014-05" db="EMBL/GenBank/DDBJ databases">
        <authorList>
            <person name="Chronopoulou M."/>
        </authorList>
    </citation>
    <scope>NUCLEOTIDE SEQUENCE</scope>
    <source>
        <tissue evidence="1">Whole organism</tissue>
    </source>
</reference>